<gene>
    <name evidence="9" type="primary">gltT</name>
    <name evidence="9" type="ORF">Pan216_16880</name>
</gene>
<feature type="transmembrane region" description="Helical" evidence="8">
    <location>
        <begin position="446"/>
        <end position="463"/>
    </location>
</feature>
<dbReference type="InterPro" id="IPR001991">
    <property type="entry name" value="Na-dicarboxylate_symporter"/>
</dbReference>
<dbReference type="Pfam" id="PF00375">
    <property type="entry name" value="SDF"/>
    <property type="match status" value="1"/>
</dbReference>
<dbReference type="GO" id="GO:0016020">
    <property type="term" value="C:membrane"/>
    <property type="evidence" value="ECO:0007669"/>
    <property type="project" value="UniProtKB-SubCell"/>
</dbReference>
<dbReference type="AlphaFoldDB" id="A0A518B1P2"/>
<keyword evidence="3 8" id="KW-0812">Transmembrane</keyword>
<feature type="transmembrane region" description="Helical" evidence="8">
    <location>
        <begin position="128"/>
        <end position="146"/>
    </location>
</feature>
<protein>
    <submittedName>
        <fullName evidence="9">Proton/sodium-glutamate symport protein</fullName>
    </submittedName>
</protein>
<sequence length="526" mass="55395">MTSAMPNESAQQEKSGGEGLGGLIAIIVGIVLGVLLGGFYGRQMWMALNGPHERVERLEATAAQKALFAERADKAAAEARAKGDNAAADRDEAKAKRYRDAIPKINNERERIVKLANDADAQMKAGQLGLAYSLGVFTSFVGDIFLRMLKGIVIPLVFTSMICGITSLGDIRRVGKIGIGTVAYYMLTTAVAVFIGILLVQMIQPGVGADDTFAYVSKNIEAKERSSAVDTLLAVFRGRPGEPGSGMFPENIFLAATETNVLALIVFALVFGGAVTTLGVRAQPVVDFFNVVNDAVMKIVHLIMYFAPVGIFGLVAANIAKEGGGREFLGQLSLLGFYVMTVIIALGIHSGFLFSLIVFVARRRPIQYTLGVLRALLTAVSTSSSSATLPITLECVEENNKVSNQAASFVLPLGATINMDGTALYEAVAVIFIAQSQGISLGGAELFIIFLTATLAAVGAAGIPQAGLVTMVIVLTAVDLPMAGIGTILAVDWFLDRLRTTVNVYGDATGAAVIDRLFVAGASTKS</sequence>
<proteinExistence type="predicted"/>
<dbReference type="PANTHER" id="PTHR11958:SF63">
    <property type="entry name" value="AMINO ACID TRANSPORTER"/>
    <property type="match status" value="1"/>
</dbReference>
<evidence type="ECO:0000256" key="4">
    <source>
        <dbReference type="ARBA" id="ARBA00022847"/>
    </source>
</evidence>
<keyword evidence="4" id="KW-0769">Symport</keyword>
<dbReference type="EMBL" id="CP036279">
    <property type="protein sequence ID" value="QDU60836.1"/>
    <property type="molecule type" value="Genomic_DNA"/>
</dbReference>
<evidence type="ECO:0000256" key="2">
    <source>
        <dbReference type="ARBA" id="ARBA00022448"/>
    </source>
</evidence>
<feature type="transmembrane region" description="Helical" evidence="8">
    <location>
        <begin position="183"/>
        <end position="203"/>
    </location>
</feature>
<dbReference type="GO" id="GO:0015293">
    <property type="term" value="F:symporter activity"/>
    <property type="evidence" value="ECO:0007669"/>
    <property type="project" value="UniProtKB-KW"/>
</dbReference>
<dbReference type="Gene3D" id="1.10.3860.10">
    <property type="entry name" value="Sodium:dicarboxylate symporter"/>
    <property type="match status" value="1"/>
</dbReference>
<reference evidence="9 10" key="1">
    <citation type="submission" date="2019-02" db="EMBL/GenBank/DDBJ databases">
        <title>Deep-cultivation of Planctomycetes and their phenomic and genomic characterization uncovers novel biology.</title>
        <authorList>
            <person name="Wiegand S."/>
            <person name="Jogler M."/>
            <person name="Boedeker C."/>
            <person name="Pinto D."/>
            <person name="Vollmers J."/>
            <person name="Rivas-Marin E."/>
            <person name="Kohn T."/>
            <person name="Peeters S.H."/>
            <person name="Heuer A."/>
            <person name="Rast P."/>
            <person name="Oberbeckmann S."/>
            <person name="Bunk B."/>
            <person name="Jeske O."/>
            <person name="Meyerdierks A."/>
            <person name="Storesund J.E."/>
            <person name="Kallscheuer N."/>
            <person name="Luecker S."/>
            <person name="Lage O.M."/>
            <person name="Pohl T."/>
            <person name="Merkel B.J."/>
            <person name="Hornburger P."/>
            <person name="Mueller R.-W."/>
            <person name="Bruemmer F."/>
            <person name="Labrenz M."/>
            <person name="Spormann A.M."/>
            <person name="Op den Camp H."/>
            <person name="Overmann J."/>
            <person name="Amann R."/>
            <person name="Jetten M.S.M."/>
            <person name="Mascher T."/>
            <person name="Medema M.H."/>
            <person name="Devos D.P."/>
            <person name="Kaster A.-K."/>
            <person name="Ovreas L."/>
            <person name="Rohde M."/>
            <person name="Galperin M.Y."/>
            <person name="Jogler C."/>
        </authorList>
    </citation>
    <scope>NUCLEOTIDE SEQUENCE [LARGE SCALE GENOMIC DNA]</scope>
    <source>
        <strain evidence="9 10">Pan216</strain>
    </source>
</reference>
<evidence type="ECO:0000256" key="8">
    <source>
        <dbReference type="SAM" id="Phobius"/>
    </source>
</evidence>
<feature type="transmembrane region" description="Helical" evidence="8">
    <location>
        <begin position="261"/>
        <end position="281"/>
    </location>
</feature>
<feature type="transmembrane region" description="Helical" evidence="8">
    <location>
        <begin position="332"/>
        <end position="360"/>
    </location>
</feature>
<evidence type="ECO:0000256" key="5">
    <source>
        <dbReference type="ARBA" id="ARBA00022989"/>
    </source>
</evidence>
<comment type="subcellular location">
    <subcellularLocation>
        <location evidence="1">Membrane</location>
        <topology evidence="1">Multi-pass membrane protein</topology>
    </subcellularLocation>
</comment>
<feature type="transmembrane region" description="Helical" evidence="8">
    <location>
        <begin position="152"/>
        <end position="171"/>
    </location>
</feature>
<keyword evidence="2" id="KW-0813">Transport</keyword>
<accession>A0A518B1P2</accession>
<dbReference type="SUPFAM" id="SSF118215">
    <property type="entry name" value="Proton glutamate symport protein"/>
    <property type="match status" value="1"/>
</dbReference>
<dbReference type="InterPro" id="IPR018107">
    <property type="entry name" value="Na-dicarboxylate_symporter_CS"/>
</dbReference>
<evidence type="ECO:0000256" key="7">
    <source>
        <dbReference type="ARBA" id="ARBA00023180"/>
    </source>
</evidence>
<dbReference type="PROSITE" id="PS00714">
    <property type="entry name" value="NA_DICARBOXYL_SYMP_2"/>
    <property type="match status" value="1"/>
</dbReference>
<name>A0A518B1P2_9BACT</name>
<feature type="transmembrane region" description="Helical" evidence="8">
    <location>
        <begin position="469"/>
        <end position="495"/>
    </location>
</feature>
<keyword evidence="6 8" id="KW-0472">Membrane</keyword>
<dbReference type="InterPro" id="IPR036458">
    <property type="entry name" value="Na:dicarbo_symporter_sf"/>
</dbReference>
<keyword evidence="7" id="KW-0325">Glycoprotein</keyword>
<dbReference type="GO" id="GO:1902475">
    <property type="term" value="P:L-alpha-amino acid transmembrane transport"/>
    <property type="evidence" value="ECO:0007669"/>
    <property type="project" value="UniProtKB-ARBA"/>
</dbReference>
<dbReference type="InterPro" id="IPR050746">
    <property type="entry name" value="DAACS"/>
</dbReference>
<dbReference type="Proteomes" id="UP000317093">
    <property type="component" value="Chromosome"/>
</dbReference>
<dbReference type="PANTHER" id="PTHR11958">
    <property type="entry name" value="SODIUM/DICARBOXYLATE SYMPORTER-RELATED"/>
    <property type="match status" value="1"/>
</dbReference>
<evidence type="ECO:0000256" key="6">
    <source>
        <dbReference type="ARBA" id="ARBA00023136"/>
    </source>
</evidence>
<dbReference type="RefSeq" id="WP_419193395.1">
    <property type="nucleotide sequence ID" value="NZ_CP036279.1"/>
</dbReference>
<keyword evidence="5 8" id="KW-1133">Transmembrane helix</keyword>
<evidence type="ECO:0000313" key="9">
    <source>
        <dbReference type="EMBL" id="QDU60836.1"/>
    </source>
</evidence>
<dbReference type="PRINTS" id="PR00173">
    <property type="entry name" value="EDTRNSPORT"/>
</dbReference>
<feature type="transmembrane region" description="Helical" evidence="8">
    <location>
        <begin position="302"/>
        <end position="320"/>
    </location>
</feature>
<evidence type="ECO:0000256" key="1">
    <source>
        <dbReference type="ARBA" id="ARBA00004141"/>
    </source>
</evidence>
<evidence type="ECO:0000256" key="3">
    <source>
        <dbReference type="ARBA" id="ARBA00022692"/>
    </source>
</evidence>
<evidence type="ECO:0000313" key="10">
    <source>
        <dbReference type="Proteomes" id="UP000317093"/>
    </source>
</evidence>
<keyword evidence="10" id="KW-1185">Reference proteome</keyword>
<dbReference type="KEGG" id="knv:Pan216_16880"/>
<feature type="transmembrane region" description="Helical" evidence="8">
    <location>
        <begin position="20"/>
        <end position="40"/>
    </location>
</feature>
<organism evidence="9 10">
    <name type="scientific">Kolteria novifilia</name>
    <dbReference type="NCBI Taxonomy" id="2527975"/>
    <lineage>
        <taxon>Bacteria</taxon>
        <taxon>Pseudomonadati</taxon>
        <taxon>Planctomycetota</taxon>
        <taxon>Planctomycetia</taxon>
        <taxon>Kolteriales</taxon>
        <taxon>Kolteriaceae</taxon>
        <taxon>Kolteria</taxon>
    </lineage>
</organism>